<proteinExistence type="predicted"/>
<dbReference type="Proteomes" id="UP000192634">
    <property type="component" value="Unassembled WGS sequence"/>
</dbReference>
<gene>
    <name evidence="1" type="ORF">SAMN06296429_104155</name>
</gene>
<dbReference type="AlphaFoldDB" id="A0A1W1ZQ82"/>
<name>A0A1W1ZQ82_9MICO</name>
<evidence type="ECO:0000313" key="2">
    <source>
        <dbReference type="Proteomes" id="UP000192634"/>
    </source>
</evidence>
<dbReference type="EMBL" id="FWXN01000004">
    <property type="protein sequence ID" value="SMC50556.1"/>
    <property type="molecule type" value="Genomic_DNA"/>
</dbReference>
<evidence type="ECO:0000313" key="1">
    <source>
        <dbReference type="EMBL" id="SMC50556.1"/>
    </source>
</evidence>
<organism evidence="1 2">
    <name type="scientific">Janibacter indicus</name>
    <dbReference type="NCBI Taxonomy" id="857417"/>
    <lineage>
        <taxon>Bacteria</taxon>
        <taxon>Bacillati</taxon>
        <taxon>Actinomycetota</taxon>
        <taxon>Actinomycetes</taxon>
        <taxon>Micrococcales</taxon>
        <taxon>Intrasporangiaceae</taxon>
        <taxon>Janibacter</taxon>
    </lineage>
</organism>
<protein>
    <recommendedName>
        <fullName evidence="3">7-cyano-7-deazaguanine synthase (Queuosine biosynthesis)</fullName>
    </recommendedName>
</protein>
<accession>A0A1W1ZQ82</accession>
<evidence type="ECO:0008006" key="3">
    <source>
        <dbReference type="Google" id="ProtNLM"/>
    </source>
</evidence>
<reference evidence="1 2" key="1">
    <citation type="submission" date="2017-04" db="EMBL/GenBank/DDBJ databases">
        <authorList>
            <person name="Afonso C.L."/>
            <person name="Miller P.J."/>
            <person name="Scott M.A."/>
            <person name="Spackman E."/>
            <person name="Goraichik I."/>
            <person name="Dimitrov K.M."/>
            <person name="Suarez D.L."/>
            <person name="Swayne D.E."/>
        </authorList>
    </citation>
    <scope>NUCLEOTIDE SEQUENCE [LARGE SCALE GENOMIC DNA]</scope>
    <source>
        <strain evidence="1 2">CGMCC 1.12511</strain>
    </source>
</reference>
<sequence length="404" mass="44270">MAVQVSEVMATGAPEVRLEGDRAIWTSRVRGSTTDDLWFSVPASAHDMLSPVADPALLGLLLPAMRQGRDLQVDGRVSTDLYSALDLVQHVVCRTYPEYRRIHVECSELDDATYRSPGVGMGFSGGVDSFAALVRHHLDPDPGVRRLTHLLFNNVGSHGSSPGSTALFQKRLARVQRATGTLGLPLIDLDSNLDEHFRLDEAYTRTAFLQTGFMRNAAAAHVLASGIGTWLYSASTSLDPVGIHPSPDSAEMEPLALPLLSSARLTARITGLEPRVAKTLAVADLPADLRPFLDVCIHEVDGPPINCSQCEKCMRTMLTLEIVGGLGRFTPQVFRPWRVRQRAAYMAEVLAAPSEPYEAEMIAEAALRGWVWPRRSIMRGQALRRSRGAMAWARRTRAAITPRT</sequence>